<evidence type="ECO:0000313" key="2">
    <source>
        <dbReference type="Proteomes" id="UP000185744"/>
    </source>
</evidence>
<evidence type="ECO:0000313" key="1">
    <source>
        <dbReference type="EMBL" id="OKY77656.1"/>
    </source>
</evidence>
<keyword evidence="2" id="KW-1185">Reference proteome</keyword>
<name>A0A1Q6DTH7_METT1</name>
<gene>
    <name evidence="1" type="ORF">BTN85_0124</name>
</gene>
<sequence length="31" mass="3749">MQVMDKYIGEVKGGKEYFWHLRDDIFSVEEV</sequence>
<comment type="caution">
    <text evidence="1">The sequence shown here is derived from an EMBL/GenBank/DDBJ whole genome shotgun (WGS) entry which is preliminary data.</text>
</comment>
<dbReference type="AlphaFoldDB" id="A0A1Q6DTH7"/>
<organism evidence="1 2">
    <name type="scientific">Methanohalarchaeum thermophilum</name>
    <dbReference type="NCBI Taxonomy" id="1903181"/>
    <lineage>
        <taxon>Archaea</taxon>
        <taxon>Methanobacteriati</taxon>
        <taxon>Methanobacteriota</taxon>
        <taxon>Methanonatronarchaeia</taxon>
        <taxon>Methanonatronarchaeales</taxon>
        <taxon>Methanonatronarchaeaceae</taxon>
        <taxon>Candidatus Methanohalarchaeum</taxon>
    </lineage>
</organism>
<dbReference type="Proteomes" id="UP000185744">
    <property type="component" value="Unassembled WGS sequence"/>
</dbReference>
<protein>
    <submittedName>
        <fullName evidence="1">Uncharacterized protein</fullName>
    </submittedName>
</protein>
<dbReference type="STRING" id="1903181.BTN85_0124"/>
<accession>A0A1Q6DTH7</accession>
<proteinExistence type="predicted"/>
<dbReference type="InParanoid" id="A0A1Q6DTH7"/>
<dbReference type="EMBL" id="MSDW01000001">
    <property type="protein sequence ID" value="OKY77656.1"/>
    <property type="molecule type" value="Genomic_DNA"/>
</dbReference>
<reference evidence="1" key="1">
    <citation type="submission" date="2016-12" db="EMBL/GenBank/DDBJ databases">
        <title>Discovery of methanogenic haloarchaea.</title>
        <authorList>
            <person name="Sorokin D.Y."/>
            <person name="Makarova K.S."/>
            <person name="Abbas B."/>
            <person name="Ferrer M."/>
            <person name="Golyshin P.N."/>
        </authorList>
    </citation>
    <scope>NUCLEOTIDE SEQUENCE [LARGE SCALE GENOMIC DNA]</scope>
    <source>
        <strain evidence="1">HMET1</strain>
    </source>
</reference>